<gene>
    <name evidence="1" type="ORF">EV645_2359</name>
</gene>
<reference evidence="1 2" key="1">
    <citation type="journal article" date="2015" name="Stand. Genomic Sci.">
        <title>Genomic Encyclopedia of Bacterial and Archaeal Type Strains, Phase III: the genomes of soil and plant-associated and newly described type strains.</title>
        <authorList>
            <person name="Whitman W.B."/>
            <person name="Woyke T."/>
            <person name="Klenk H.P."/>
            <person name="Zhou Y."/>
            <person name="Lilburn T.G."/>
            <person name="Beck B.J."/>
            <person name="De Vos P."/>
            <person name="Vandamme P."/>
            <person name="Eisen J.A."/>
            <person name="Garrity G."/>
            <person name="Hugenholtz P."/>
            <person name="Kyrpides N.C."/>
        </authorList>
    </citation>
    <scope>NUCLEOTIDE SEQUENCE [LARGE SCALE GENOMIC DNA]</scope>
    <source>
        <strain evidence="1 2">VKM Ac-2540</strain>
    </source>
</reference>
<dbReference type="InterPro" id="IPR026467">
    <property type="entry name" value="Ser/Gly_Cys_C_dom"/>
</dbReference>
<evidence type="ECO:0000313" key="1">
    <source>
        <dbReference type="EMBL" id="RZU20132.1"/>
    </source>
</evidence>
<organism evidence="1 2">
    <name type="scientific">Kribbella rubisoli</name>
    <dbReference type="NCBI Taxonomy" id="3075929"/>
    <lineage>
        <taxon>Bacteria</taxon>
        <taxon>Bacillati</taxon>
        <taxon>Actinomycetota</taxon>
        <taxon>Actinomycetes</taxon>
        <taxon>Propionibacteriales</taxon>
        <taxon>Kribbellaceae</taxon>
        <taxon>Kribbella</taxon>
    </lineage>
</organism>
<protein>
    <submittedName>
        <fullName evidence="1">Uncharacterized protein (TIGR04222 family)</fullName>
    </submittedName>
</protein>
<comment type="caution">
    <text evidence="1">The sequence shown here is derived from an EMBL/GenBank/DDBJ whole genome shotgun (WGS) entry which is preliminary data.</text>
</comment>
<dbReference type="NCBIfam" id="TIGR04222">
    <property type="entry name" value="near_uncomplex"/>
    <property type="match status" value="1"/>
</dbReference>
<dbReference type="OrthoDB" id="3824971at2"/>
<evidence type="ECO:0000313" key="2">
    <source>
        <dbReference type="Proteomes" id="UP000292027"/>
    </source>
</evidence>
<proteinExistence type="predicted"/>
<dbReference type="EMBL" id="SHKR01000011">
    <property type="protein sequence ID" value="RZU20132.1"/>
    <property type="molecule type" value="Genomic_DNA"/>
</dbReference>
<keyword evidence="2" id="KW-1185">Reference proteome</keyword>
<accession>A0A4Q7XA98</accession>
<dbReference type="Proteomes" id="UP000292027">
    <property type="component" value="Unassembled WGS sequence"/>
</dbReference>
<sequence length="170" mass="18143">MDKLSTYEVAWLVGGAERAALVTFVALAADGRLDVAYKRQRVKVARTESTYPVEAAALALVPESGIGVTELLARLAALPEVAGLNAAVRAKGQLRFLRWFSSTYRDLAARPGTGLRRVAVLGVPGIEDVQLRDMLEHPLPDLPKIDPVVPVRDNTIDGSIGPSSGTWTAG</sequence>
<dbReference type="RefSeq" id="WP_157997049.1">
    <property type="nucleotide sequence ID" value="NZ_SHKR01000011.1"/>
</dbReference>
<dbReference type="AlphaFoldDB" id="A0A4Q7XA98"/>
<name>A0A4Q7XA98_9ACTN</name>